<dbReference type="RefSeq" id="WP_161708464.1">
    <property type="nucleotide sequence ID" value="NZ_JAABLQ010000001.1"/>
</dbReference>
<organism evidence="3 4">
    <name type="scientific">Pannonibacter tanglangensis</name>
    <dbReference type="NCBI Taxonomy" id="2750084"/>
    <lineage>
        <taxon>Bacteria</taxon>
        <taxon>Pseudomonadati</taxon>
        <taxon>Pseudomonadota</taxon>
        <taxon>Alphaproteobacteria</taxon>
        <taxon>Hyphomicrobiales</taxon>
        <taxon>Stappiaceae</taxon>
        <taxon>Pannonibacter</taxon>
    </lineage>
</organism>
<comment type="caution">
    <text evidence="3">The sequence shown here is derived from an EMBL/GenBank/DDBJ whole genome shotgun (WGS) entry which is preliminary data.</text>
</comment>
<dbReference type="SUPFAM" id="SSF56563">
    <property type="entry name" value="Major capsid protein gp5"/>
    <property type="match status" value="1"/>
</dbReference>
<protein>
    <submittedName>
        <fullName evidence="3">Phage major capsid protein</fullName>
    </submittedName>
</protein>
<accession>A0A7X5F2B8</accession>
<dbReference type="EMBL" id="JAABLQ010000001">
    <property type="protein sequence ID" value="NBN78471.1"/>
    <property type="molecule type" value="Genomic_DNA"/>
</dbReference>
<dbReference type="InterPro" id="IPR054612">
    <property type="entry name" value="Phage_capsid-like_C"/>
</dbReference>
<name>A0A7X5F2B8_9HYPH</name>
<proteinExistence type="predicted"/>
<sequence>MNEMMLETKAYGLEPRQALDDLQSAFAAYRDANDTRLAELETRGSADVVTLDKLNRLDAALDKTQRRLDELTLKARRPELSGETPRHGAGLEHKAAFDAYMREGRDDGLKALEMKALSIGSNPDGGFLVPAETESGILMRLANVSPIRAIAGNRQVSGSVFKKPYSLTGPQAGWVGETAARPQTNSQTLAELTFPTMELYAMPSATSALLDDAAVDVDAWIAEEIEMVFAEQEGTAFVNGDGINKPTGFLSVPRVADASWAWGSLGTLNTGVAGNFAATNPGDRLIDLIYSLRAGYRQNARFVMNRRTQAAVRKMKDADGNYIWQPPASAGAPATLINFPVTEAEAMPDIAANAAAIAFGDFQRGYLVVDRQGVRILRDPYSAKPYVLFYTTKRVGGGVQDFAAIKLLVFAV</sequence>
<dbReference type="Gene3D" id="3.30.2320.10">
    <property type="entry name" value="hypothetical protein PF0899 domain"/>
    <property type="match status" value="1"/>
</dbReference>
<dbReference type="Gene3D" id="3.30.2400.10">
    <property type="entry name" value="Major capsid protein gp5"/>
    <property type="match status" value="1"/>
</dbReference>
<dbReference type="Pfam" id="PF05065">
    <property type="entry name" value="Phage_capsid"/>
    <property type="match status" value="1"/>
</dbReference>
<comment type="subcellular location">
    <subcellularLocation>
        <location evidence="1">Virion</location>
    </subcellularLocation>
</comment>
<feature type="domain" description="Phage capsid-like C-terminal" evidence="2">
    <location>
        <begin position="125"/>
        <end position="410"/>
    </location>
</feature>
<keyword evidence="4" id="KW-1185">Reference proteome</keyword>
<dbReference type="NCBIfam" id="TIGR01554">
    <property type="entry name" value="major_cap_HK97"/>
    <property type="match status" value="1"/>
</dbReference>
<evidence type="ECO:0000256" key="1">
    <source>
        <dbReference type="ARBA" id="ARBA00004328"/>
    </source>
</evidence>
<evidence type="ECO:0000313" key="4">
    <source>
        <dbReference type="Proteomes" id="UP000586722"/>
    </source>
</evidence>
<dbReference type="AlphaFoldDB" id="A0A7X5F2B8"/>
<gene>
    <name evidence="3" type="ORF">GWI72_09345</name>
</gene>
<dbReference type="Proteomes" id="UP000586722">
    <property type="component" value="Unassembled WGS sequence"/>
</dbReference>
<dbReference type="InterPro" id="IPR024455">
    <property type="entry name" value="Phage_capsid"/>
</dbReference>
<evidence type="ECO:0000259" key="2">
    <source>
        <dbReference type="Pfam" id="PF05065"/>
    </source>
</evidence>
<evidence type="ECO:0000313" key="3">
    <source>
        <dbReference type="EMBL" id="NBN78471.1"/>
    </source>
</evidence>
<reference evidence="4" key="1">
    <citation type="submission" date="2020-01" db="EMBL/GenBank/DDBJ databases">
        <authorList>
            <person name="Fang Y."/>
            <person name="Sun R."/>
            <person name="Nie L."/>
            <person name="He J."/>
            <person name="Hao L."/>
            <person name="Wang L."/>
            <person name="Su S."/>
            <person name="Lv E."/>
            <person name="Zhang Z."/>
            <person name="Xie R."/>
            <person name="Liu H."/>
        </authorList>
    </citation>
    <scope>NUCLEOTIDE SEQUENCE [LARGE SCALE GENOMIC DNA]</scope>
    <source>
        <strain evidence="4">XCT-53</strain>
    </source>
</reference>